<sequence length="383" mass="43038">MTIRQALTRKFLCHLHFSYLDRTNIKVTIDLETMSCTSSLGGLFNMYQANENRYNNMVYNRVGKSGLKLSAFGLGLWHNFGSVDPLENQQAIIHQAFDLGITYFDLANNYGPVPGSAEKNFGEIMAHDMHAYRDELVIASKAGYEMWDGPYGNWGSKKSIIASADQSLRRLQLDYVDIFYSHRPDPETPVEETALALDQLVRSGKALYIGISNYSGEQTKAIIDVFNELKTPFIIHQPRYNMFNRQIETDLLPVLREAGKAAAVFSPLSQGLLTDKYLHGVPENSRAAKSTSPFLHPQQVEATIKTVQQLNEVAQARQQTLAEMALAWNLREPEIASVIIGASRPEQLVDNVKALDNLTFSDEELAKIDDILSQQPLVDWKAH</sequence>
<dbReference type="STRING" id="585506.HMPREF0877_0422"/>
<protein>
    <submittedName>
        <fullName evidence="5">Oxidoreductase, aldo/keto reductase family protein</fullName>
    </submittedName>
</protein>
<accession>C5R8X7</accession>
<organism evidence="5 6">
    <name type="scientific">Weissella paramesenteroides ATCC 33313</name>
    <dbReference type="NCBI Taxonomy" id="585506"/>
    <lineage>
        <taxon>Bacteria</taxon>
        <taxon>Bacillati</taxon>
        <taxon>Bacillota</taxon>
        <taxon>Bacilli</taxon>
        <taxon>Lactobacillales</taxon>
        <taxon>Lactobacillaceae</taxon>
        <taxon>Weissella</taxon>
    </lineage>
</organism>
<keyword evidence="3" id="KW-0560">Oxidoreductase</keyword>
<evidence type="ECO:0000313" key="5">
    <source>
        <dbReference type="EMBL" id="EER75399.1"/>
    </source>
</evidence>
<dbReference type="PANTHER" id="PTHR43150">
    <property type="entry name" value="HYPERKINETIC, ISOFORM M"/>
    <property type="match status" value="1"/>
</dbReference>
<dbReference type="InterPro" id="IPR036812">
    <property type="entry name" value="NAD(P)_OxRdtase_dom_sf"/>
</dbReference>
<dbReference type="SUPFAM" id="SSF51430">
    <property type="entry name" value="NAD(P)-linked oxidoreductase"/>
    <property type="match status" value="1"/>
</dbReference>
<dbReference type="EMBL" id="ACKU01000006">
    <property type="protein sequence ID" value="EER75399.1"/>
    <property type="molecule type" value="Genomic_DNA"/>
</dbReference>
<dbReference type="AlphaFoldDB" id="C5R8X7"/>
<dbReference type="eggNOG" id="COG0667">
    <property type="taxonomic scope" value="Bacteria"/>
</dbReference>
<feature type="domain" description="NADP-dependent oxidoreductase" evidence="4">
    <location>
        <begin position="73"/>
        <end position="371"/>
    </location>
</feature>
<dbReference type="HOGENOM" id="CLU_023205_2_0_9"/>
<keyword evidence="6" id="KW-1185">Reference proteome</keyword>
<keyword evidence="2" id="KW-0521">NADP</keyword>
<proteinExistence type="inferred from homology"/>
<dbReference type="GO" id="GO:0051596">
    <property type="term" value="P:methylglyoxal catabolic process"/>
    <property type="evidence" value="ECO:0007669"/>
    <property type="project" value="TreeGrafter"/>
</dbReference>
<dbReference type="Pfam" id="PF00248">
    <property type="entry name" value="Aldo_ket_red"/>
    <property type="match status" value="1"/>
</dbReference>
<gene>
    <name evidence="5" type="ORF">HMPREF0877_0422</name>
</gene>
<evidence type="ECO:0000313" key="6">
    <source>
        <dbReference type="Proteomes" id="UP000004528"/>
    </source>
</evidence>
<evidence type="ECO:0000256" key="2">
    <source>
        <dbReference type="ARBA" id="ARBA00022857"/>
    </source>
</evidence>
<evidence type="ECO:0000256" key="3">
    <source>
        <dbReference type="ARBA" id="ARBA00023002"/>
    </source>
</evidence>
<name>C5R8X7_WEIPA</name>
<dbReference type="Proteomes" id="UP000004528">
    <property type="component" value="Unassembled WGS sequence"/>
</dbReference>
<dbReference type="InterPro" id="IPR023210">
    <property type="entry name" value="NADP_OxRdtase_dom"/>
</dbReference>
<reference evidence="5 6" key="1">
    <citation type="submission" date="2009-04" db="EMBL/GenBank/DDBJ databases">
        <authorList>
            <person name="Qin X."/>
            <person name="Bachman B."/>
            <person name="Battles P."/>
            <person name="Bell A."/>
            <person name="Bess C."/>
            <person name="Bickham C."/>
            <person name="Chaboub L."/>
            <person name="Chen D."/>
            <person name="Coyle M."/>
            <person name="Deiros D.R."/>
            <person name="Dinh H."/>
            <person name="Forbes L."/>
            <person name="Fowler G."/>
            <person name="Francisco L."/>
            <person name="Fu Q."/>
            <person name="Gubbala S."/>
            <person name="Hale W."/>
            <person name="Han Y."/>
            <person name="Hemphill L."/>
            <person name="Highlander S.K."/>
            <person name="Hirani K."/>
            <person name="Hogues M."/>
            <person name="Jackson L."/>
            <person name="Jakkamsetti A."/>
            <person name="Javaid M."/>
            <person name="Jiang H."/>
            <person name="Korchina V."/>
            <person name="Kovar C."/>
            <person name="Lara F."/>
            <person name="Lee S."/>
            <person name="Mata R."/>
            <person name="Mathew T."/>
            <person name="Moen C."/>
            <person name="Morales K."/>
            <person name="Munidasa M."/>
            <person name="Nazareth L."/>
            <person name="Ngo R."/>
            <person name="Nguyen L."/>
            <person name="Okwuonu G."/>
            <person name="Ongeri F."/>
            <person name="Patil S."/>
            <person name="Petrosino J."/>
            <person name="Pham C."/>
            <person name="Pham P."/>
            <person name="Pu L.-L."/>
            <person name="Puazo M."/>
            <person name="Raj R."/>
            <person name="Reid J."/>
            <person name="Rouhana J."/>
            <person name="Saada N."/>
            <person name="Shang Y."/>
            <person name="Simmons D."/>
            <person name="Thornton R."/>
            <person name="Warren J."/>
            <person name="Weissenberger G."/>
            <person name="Zhang J."/>
            <person name="Zhang L."/>
            <person name="Zhou C."/>
            <person name="Zhu D."/>
            <person name="Muzny D."/>
            <person name="Worley K."/>
            <person name="Gibbs R."/>
        </authorList>
    </citation>
    <scope>NUCLEOTIDE SEQUENCE [LARGE SCALE GENOMIC DNA]</scope>
    <source>
        <strain evidence="5 6">ATCC 33313</strain>
    </source>
</reference>
<evidence type="ECO:0000256" key="1">
    <source>
        <dbReference type="ARBA" id="ARBA00006515"/>
    </source>
</evidence>
<comment type="caution">
    <text evidence="5">The sequence shown here is derived from an EMBL/GenBank/DDBJ whole genome shotgun (WGS) entry which is preliminary data.</text>
</comment>
<dbReference type="CDD" id="cd19089">
    <property type="entry name" value="AKR_AKR14A1_2"/>
    <property type="match status" value="1"/>
</dbReference>
<dbReference type="GO" id="GO:0016491">
    <property type="term" value="F:oxidoreductase activity"/>
    <property type="evidence" value="ECO:0007669"/>
    <property type="project" value="UniProtKB-KW"/>
</dbReference>
<dbReference type="InterPro" id="IPR005399">
    <property type="entry name" value="K_chnl_volt-dep_bsu_KCNAB-rel"/>
</dbReference>
<comment type="similarity">
    <text evidence="1">Belongs to the shaker potassium channel beta subunit family.</text>
</comment>
<evidence type="ECO:0000259" key="4">
    <source>
        <dbReference type="Pfam" id="PF00248"/>
    </source>
</evidence>
<dbReference type="Gene3D" id="3.20.20.100">
    <property type="entry name" value="NADP-dependent oxidoreductase domain"/>
    <property type="match status" value="1"/>
</dbReference>
<dbReference type="PANTHER" id="PTHR43150:SF4">
    <property type="entry name" value="L-GLYCERALDEHYDE 3-PHOSPHATE REDUCTASE"/>
    <property type="match status" value="1"/>
</dbReference>